<dbReference type="Proteomes" id="UP001057402">
    <property type="component" value="Chromosome 7"/>
</dbReference>
<proteinExistence type="predicted"/>
<accession>A0ACB9NY35</accession>
<comment type="caution">
    <text evidence="1">The sequence shown here is derived from an EMBL/GenBank/DDBJ whole genome shotgun (WGS) entry which is preliminary data.</text>
</comment>
<protein>
    <submittedName>
        <fullName evidence="1">Uncharacterized protein</fullName>
    </submittedName>
</protein>
<sequence length="633" mass="69611">MANDQEMSGWTDLLHSSTELLEQAAPSAQFPPLQRNLDQLETLSKKLKAKTQKAKAPSQSTAATSDLVLKCQCGETCVSYYSFSFYLKTTFEDVFPVEATSLEEYLQQVREMTLISAIQEAQKDNIASAVSSPQISYSPSGTEVVPAVNKPLLEKKATAYGEVVKNLNSLRERGLPSKPVTAFKGAYDSLGFDTSGGRSVGMQKIWHLVQAMVGEVLTTQYNVSKEISLVIGARRHLEFGHEKYIMDTIQSHPAQLEICKESVLFYEYNYGTLDFDAADARKPPVDTTWQTGYYGEALDVAQSSRTAYHFAPLLVEWINTGGLVSAETSAIASEECEKLLRMGDRFLPAILYPSKEIGDEGYNIDATHITIVLADYGVLNVGTGSGSLLGVMDAYSKSSSMICQYDLCLGNLPMALEYYALAAAAVGGGQLSWTGRGSADHQLQRSLMLKQLLTEVLLRDGGIYFLLGVLGKEGELARFLPDVKSRQQFLLEAARQCTEAGLYDKSVEILKRIGAFSMAMDTINRCLSDAICAFSRGRLDGESQTTGLIHSGNEILETYKYQPESREVARLSFLPLDPRAPDSTMDVALNCMDSVAETDGSLCALRSKIANFLASNMRRTWPRDLYKKVGRNL</sequence>
<organism evidence="1 2">
    <name type="scientific">Melastoma candidum</name>
    <dbReference type="NCBI Taxonomy" id="119954"/>
    <lineage>
        <taxon>Eukaryota</taxon>
        <taxon>Viridiplantae</taxon>
        <taxon>Streptophyta</taxon>
        <taxon>Embryophyta</taxon>
        <taxon>Tracheophyta</taxon>
        <taxon>Spermatophyta</taxon>
        <taxon>Magnoliopsida</taxon>
        <taxon>eudicotyledons</taxon>
        <taxon>Gunneridae</taxon>
        <taxon>Pentapetalae</taxon>
        <taxon>rosids</taxon>
        <taxon>malvids</taxon>
        <taxon>Myrtales</taxon>
        <taxon>Melastomataceae</taxon>
        <taxon>Melastomatoideae</taxon>
        <taxon>Melastomateae</taxon>
        <taxon>Melastoma</taxon>
    </lineage>
</organism>
<dbReference type="EMBL" id="CM042886">
    <property type="protein sequence ID" value="KAI4341250.1"/>
    <property type="molecule type" value="Genomic_DNA"/>
</dbReference>
<evidence type="ECO:0000313" key="2">
    <source>
        <dbReference type="Proteomes" id="UP001057402"/>
    </source>
</evidence>
<name>A0ACB9NY35_9MYRT</name>
<evidence type="ECO:0000313" key="1">
    <source>
        <dbReference type="EMBL" id="KAI4341250.1"/>
    </source>
</evidence>
<reference evidence="2" key="1">
    <citation type="journal article" date="2023" name="Front. Plant Sci.">
        <title>Chromosomal-level genome assembly of Melastoma candidum provides insights into trichome evolution.</title>
        <authorList>
            <person name="Zhong Y."/>
            <person name="Wu W."/>
            <person name="Sun C."/>
            <person name="Zou P."/>
            <person name="Liu Y."/>
            <person name="Dai S."/>
            <person name="Zhou R."/>
        </authorList>
    </citation>
    <scope>NUCLEOTIDE SEQUENCE [LARGE SCALE GENOMIC DNA]</scope>
</reference>
<gene>
    <name evidence="1" type="ORF">MLD38_025995</name>
</gene>
<keyword evidence="2" id="KW-1185">Reference proteome</keyword>